<keyword evidence="5 7" id="KW-0472">Membrane</keyword>
<keyword evidence="4" id="KW-0333">Golgi apparatus</keyword>
<evidence type="ECO:0000313" key="8">
    <source>
        <dbReference type="EMBL" id="RWR71996.1"/>
    </source>
</evidence>
<evidence type="ECO:0000256" key="6">
    <source>
        <dbReference type="ARBA" id="ARBA00025799"/>
    </source>
</evidence>
<evidence type="ECO:0000256" key="3">
    <source>
        <dbReference type="ARBA" id="ARBA00022989"/>
    </source>
</evidence>
<evidence type="ECO:0000256" key="1">
    <source>
        <dbReference type="ARBA" id="ARBA00004653"/>
    </source>
</evidence>
<dbReference type="GO" id="GO:0006888">
    <property type="term" value="P:endoplasmic reticulum to Golgi vesicle-mediated transport"/>
    <property type="evidence" value="ECO:0007669"/>
    <property type="project" value="InterPro"/>
</dbReference>
<sequence>MNQWPNQRLRIPLQNAPNHTQKTSPLVEGEEEKSQICSNCEEVGIGLIGFGIFFTLLGIVLFFDRGLLALGNIIYLSGLAVILGWRSTVQLFTNRMNYKGSLSFLVGLFLIFVRWPIAGIVFEIYGSIVLFRLSISFGRLSLTCQYPMAAVSCAFRMPMY</sequence>
<dbReference type="GO" id="GO:0042147">
    <property type="term" value="P:retrograde transport, endosome to Golgi"/>
    <property type="evidence" value="ECO:0007669"/>
    <property type="project" value="InterPro"/>
</dbReference>
<dbReference type="GO" id="GO:0005829">
    <property type="term" value="C:cytosol"/>
    <property type="evidence" value="ECO:0007669"/>
    <property type="project" value="GOC"/>
</dbReference>
<keyword evidence="3 7" id="KW-1133">Transmembrane helix</keyword>
<dbReference type="GO" id="GO:0000139">
    <property type="term" value="C:Golgi membrane"/>
    <property type="evidence" value="ECO:0007669"/>
    <property type="project" value="UniProtKB-SubCell"/>
</dbReference>
<protein>
    <submittedName>
        <fullName evidence="8">Vesicle transport protein GOT1 isoform X1</fullName>
    </submittedName>
</protein>
<evidence type="ECO:0000256" key="7">
    <source>
        <dbReference type="SAM" id="Phobius"/>
    </source>
</evidence>
<dbReference type="EMBL" id="QPKB01000001">
    <property type="protein sequence ID" value="RWR71996.1"/>
    <property type="molecule type" value="Genomic_DNA"/>
</dbReference>
<comment type="subcellular location">
    <subcellularLocation>
        <location evidence="1">Golgi apparatus membrane</location>
        <topology evidence="1">Multi-pass membrane protein</topology>
    </subcellularLocation>
</comment>
<keyword evidence="2 7" id="KW-0812">Transmembrane</keyword>
<dbReference type="Proteomes" id="UP000283530">
    <property type="component" value="Unassembled WGS sequence"/>
</dbReference>
<feature type="transmembrane region" description="Helical" evidence="7">
    <location>
        <begin position="69"/>
        <end position="89"/>
    </location>
</feature>
<gene>
    <name evidence="8" type="ORF">CKAN_00018700</name>
</gene>
<accession>A0A3S3NNE2</accession>
<dbReference type="InterPro" id="IPR007305">
    <property type="entry name" value="Vesicle_transpt_Got1/SFT2"/>
</dbReference>
<reference evidence="8 9" key="1">
    <citation type="journal article" date="2019" name="Nat. Plants">
        <title>Stout camphor tree genome fills gaps in understanding of flowering plant genome evolution.</title>
        <authorList>
            <person name="Chaw S.M."/>
            <person name="Liu Y.C."/>
            <person name="Wu Y.W."/>
            <person name="Wang H.Y."/>
            <person name="Lin C.I."/>
            <person name="Wu C.S."/>
            <person name="Ke H.M."/>
            <person name="Chang L.Y."/>
            <person name="Hsu C.Y."/>
            <person name="Yang H.T."/>
            <person name="Sudianto E."/>
            <person name="Hsu M.H."/>
            <person name="Wu K.P."/>
            <person name="Wang L.N."/>
            <person name="Leebens-Mack J.H."/>
            <person name="Tsai I.J."/>
        </authorList>
    </citation>
    <scope>NUCLEOTIDE SEQUENCE [LARGE SCALE GENOMIC DNA]</scope>
    <source>
        <strain evidence="9">cv. Chaw 1501</strain>
        <tissue evidence="8">Young leaves</tissue>
    </source>
</reference>
<dbReference type="AlphaFoldDB" id="A0A3S3NNE2"/>
<dbReference type="InterPro" id="IPR045176">
    <property type="entry name" value="Got1"/>
</dbReference>
<organism evidence="8 9">
    <name type="scientific">Cinnamomum micranthum f. kanehirae</name>
    <dbReference type="NCBI Taxonomy" id="337451"/>
    <lineage>
        <taxon>Eukaryota</taxon>
        <taxon>Viridiplantae</taxon>
        <taxon>Streptophyta</taxon>
        <taxon>Embryophyta</taxon>
        <taxon>Tracheophyta</taxon>
        <taxon>Spermatophyta</taxon>
        <taxon>Magnoliopsida</taxon>
        <taxon>Magnoliidae</taxon>
        <taxon>Laurales</taxon>
        <taxon>Lauraceae</taxon>
        <taxon>Cinnamomum</taxon>
    </lineage>
</organism>
<feature type="transmembrane region" description="Helical" evidence="7">
    <location>
        <begin position="43"/>
        <end position="63"/>
    </location>
</feature>
<dbReference type="PANTHER" id="PTHR21493:SF246">
    <property type="entry name" value="GOT1_SFT2-LIKE VESCICLE TRANSPORT PROTEIN FAMILY"/>
    <property type="match status" value="1"/>
</dbReference>
<keyword evidence="9" id="KW-1185">Reference proteome</keyword>
<evidence type="ECO:0000313" key="9">
    <source>
        <dbReference type="Proteomes" id="UP000283530"/>
    </source>
</evidence>
<proteinExistence type="inferred from homology"/>
<dbReference type="Pfam" id="PF04178">
    <property type="entry name" value="Got1"/>
    <property type="match status" value="1"/>
</dbReference>
<comment type="caution">
    <text evidence="8">The sequence shown here is derived from an EMBL/GenBank/DDBJ whole genome shotgun (WGS) entry which is preliminary data.</text>
</comment>
<feature type="transmembrane region" description="Helical" evidence="7">
    <location>
        <begin position="101"/>
        <end position="125"/>
    </location>
</feature>
<evidence type="ECO:0000256" key="2">
    <source>
        <dbReference type="ARBA" id="ARBA00022692"/>
    </source>
</evidence>
<dbReference type="PANTHER" id="PTHR21493">
    <property type="entry name" value="CGI-141-RELATED/LIPASE CONTAINING PROTEIN"/>
    <property type="match status" value="1"/>
</dbReference>
<dbReference type="STRING" id="337451.A0A3S3NNE2"/>
<evidence type="ECO:0000256" key="4">
    <source>
        <dbReference type="ARBA" id="ARBA00023034"/>
    </source>
</evidence>
<evidence type="ECO:0000256" key="5">
    <source>
        <dbReference type="ARBA" id="ARBA00023136"/>
    </source>
</evidence>
<dbReference type="OrthoDB" id="204784at2759"/>
<name>A0A3S3NNE2_9MAGN</name>
<comment type="similarity">
    <text evidence="6">Belongs to the GOT1 family.</text>
</comment>